<gene>
    <name evidence="4" type="ORF">pBPS045</name>
</gene>
<dbReference type="AlphaFoldDB" id="A0A0C5BEV3"/>
<evidence type="ECO:0000256" key="1">
    <source>
        <dbReference type="PIRNR" id="PIRNR012702"/>
    </source>
</evidence>
<accession>A0A0C5BEV3</accession>
<keyword evidence="1" id="KW-0479">Metal-binding</keyword>
<sequence>MKIYVAGFLHETNTFVETLTQYADFAHGANGPIAIGDAIFAMREANLPISGFMQAMAATPNVIVPGIWTYATPSGLVTDDAYEQIVADILRRANQAQPDAIYLDLHGAMVSERFEDGEGELLRRMRMVVGPRPIIVASLDLHANVTEQMCKHADALVPFRTYPHVDMAETGARSAQSVLRISERGRRPYREFWRAPYLIPIEAMPTSQSPAAETYAHVADIERRYDVDLGVALGFPAADIHECGPSVWVNGSSKRDVESALEELKQWFLDSEARWQATYLTPDDAVLRAKALADSATRPIVIADTHDNPGAGADSNTTEMLEALLRHDVRRAAIGIVCDPATARRAHEAGIGERICLALAEHSGHPLRGDFLVESLSDGRCRLEGPMMRGLELHLGPTACLKINDVRVVVSTVKTQLLDRNLYKMVGIVPEEMAILVNKSSVHFRAAFEPIAEEILIARTETGIVTDPSRLPWKNIDPKMRLGPGTQARRAYQTY</sequence>
<dbReference type="Pfam" id="PF07171">
    <property type="entry name" value="MlrC_C"/>
    <property type="match status" value="1"/>
</dbReference>
<dbReference type="InterPro" id="IPR015995">
    <property type="entry name" value="MlrC_N"/>
</dbReference>
<dbReference type="RefSeq" id="WP_058034487.1">
    <property type="nucleotide sequence ID" value="NZ_KF418775.1"/>
</dbReference>
<dbReference type="GO" id="GO:0006508">
    <property type="term" value="P:proteolysis"/>
    <property type="evidence" value="ECO:0007669"/>
    <property type="project" value="UniProtKB-KW"/>
</dbReference>
<evidence type="ECO:0000259" key="2">
    <source>
        <dbReference type="Pfam" id="PF07171"/>
    </source>
</evidence>
<evidence type="ECO:0000313" key="4">
    <source>
        <dbReference type="EMBL" id="AJL34928.1"/>
    </source>
</evidence>
<dbReference type="EMBL" id="KF418775">
    <property type="protein sequence ID" value="AJL34928.1"/>
    <property type="molecule type" value="Genomic_DNA"/>
</dbReference>
<name>A0A0C5BEV3_BURPE</name>
<evidence type="ECO:0000259" key="3">
    <source>
        <dbReference type="Pfam" id="PF07364"/>
    </source>
</evidence>
<comment type="similarity">
    <text evidence="1">Belongs to the peptidase M81 family.</text>
</comment>
<organism evidence="4">
    <name type="scientific">Burkholderia pseudomallei</name>
    <name type="common">Pseudomonas pseudomallei</name>
    <dbReference type="NCBI Taxonomy" id="28450"/>
    <lineage>
        <taxon>Bacteria</taxon>
        <taxon>Pseudomonadati</taxon>
        <taxon>Pseudomonadota</taxon>
        <taxon>Betaproteobacteria</taxon>
        <taxon>Burkholderiales</taxon>
        <taxon>Burkholderiaceae</taxon>
        <taxon>Burkholderia</taxon>
        <taxon>pseudomallei group</taxon>
    </lineage>
</organism>
<comment type="function">
    <text evidence="1">Involved in peptidolytic degradation of cyclic heptapeptide hepatotoxin microcystin (MC).</text>
</comment>
<dbReference type="GO" id="GO:0046872">
    <property type="term" value="F:metal ion binding"/>
    <property type="evidence" value="ECO:0007669"/>
    <property type="project" value="UniProtKB-KW"/>
</dbReference>
<keyword evidence="1" id="KW-0482">Metalloprotease</keyword>
<feature type="domain" description="Microcystin LR degradation protein MlrC C-terminal" evidence="2">
    <location>
        <begin position="302"/>
        <end position="475"/>
    </location>
</feature>
<dbReference type="InterPro" id="IPR009197">
    <property type="entry name" value="MlrC"/>
</dbReference>
<reference evidence="4" key="1">
    <citation type="submission" date="2013-07" db="EMBL/GenBank/DDBJ databases">
        <title>Complete sequence of a native Burkholderia pseudomallei plasmid.</title>
        <authorList>
            <person name="Stone J.K."/>
            <person name="Bollig M.C."/>
            <person name="Gibbons H.S."/>
            <person name="Mayo M."/>
            <person name="Currie B.J."/>
            <person name="Keim P."/>
            <person name="Tuanyok A."/>
        </authorList>
    </citation>
    <scope>NUCLEOTIDE SEQUENCE</scope>
    <source>
        <strain evidence="4">MSHR1950</strain>
        <plasmid evidence="4">pBPSE01</plasmid>
    </source>
</reference>
<dbReference type="InterPro" id="IPR010799">
    <property type="entry name" value="MlrC_C"/>
</dbReference>
<comment type="cofactor">
    <cofactor evidence="1">
        <name>Zn(2+)</name>
        <dbReference type="ChEBI" id="CHEBI:29105"/>
    </cofactor>
    <text evidence="1">Binds 1 zinc ion per subunit.</text>
</comment>
<keyword evidence="1" id="KW-0645">Protease</keyword>
<dbReference type="PIRSF" id="PIRSF012702">
    <property type="entry name" value="UCP012702"/>
    <property type="match status" value="1"/>
</dbReference>
<geneLocation type="plasmid" evidence="4">
    <name>pBPSE01</name>
</geneLocation>
<keyword evidence="1" id="KW-0378">Hydrolase</keyword>
<protein>
    <recommendedName>
        <fullName evidence="1">Microcystinase C</fullName>
        <shortName evidence="1">MlrC</shortName>
    </recommendedName>
</protein>
<dbReference type="Pfam" id="PF07364">
    <property type="entry name" value="DUF1485"/>
    <property type="match status" value="1"/>
</dbReference>
<proteinExistence type="inferred from homology"/>
<dbReference type="GO" id="GO:0008237">
    <property type="term" value="F:metallopeptidase activity"/>
    <property type="evidence" value="ECO:0007669"/>
    <property type="project" value="UniProtKB-KW"/>
</dbReference>
<keyword evidence="4" id="KW-0614">Plasmid</keyword>
<feature type="domain" description="Microcystin LR degradation protein MlrC N-terminal" evidence="3">
    <location>
        <begin position="2"/>
        <end position="289"/>
    </location>
</feature>